<dbReference type="SUPFAM" id="SSF50978">
    <property type="entry name" value="WD40 repeat-like"/>
    <property type="match status" value="1"/>
</dbReference>
<dbReference type="InterPro" id="IPR036322">
    <property type="entry name" value="WD40_repeat_dom_sf"/>
</dbReference>
<name>A0A5S9IR94_UABAM</name>
<keyword evidence="2" id="KW-0677">Repeat</keyword>
<accession>A0A5S9IR94</accession>
<dbReference type="AlphaFoldDB" id="A0A5S9IR94"/>
<dbReference type="Proteomes" id="UP000326354">
    <property type="component" value="Chromosome"/>
</dbReference>
<dbReference type="InterPro" id="IPR052234">
    <property type="entry name" value="U5_snRNP_Component"/>
</dbReference>
<sequence>MQTLGRFANIDKILFSEDQKSLIVFSNEEVAAFDLNTYEQLETIPTYQKPVDSEKPIDPQDPQYIAKILENRVMSPDGQYYLKAKAWEPVGLYLCSDNTMLTSLSIETYDEANASDYCFSPDGTLVAIGTTEMEFTGSLFVFELKSKQQVACHSCHQCISKVLFFSDNKQIVYSDLDGAIYIYSLEQNKVLYSNKTHSSFLGKLLLSPDDKQVISFCSKDNNLNIWNYGETHKQKPVLNNDGIKLLPCLKDRYLTNIFFSANGERMVTLFSNGSSFLWDSTSMNQITSLIDSNTILLMGSTAIAITFSHDQQKIICAKRDGIYEWSSEDGQLLNRKEENIEHWRRSLFSPDRKILTIFRDDITEWINLETFERKFFEYQPLAYEYAYSHDSKKLVLASESGDLSMMDVYNTETISPFYTSDDSIHAIAFSKDNNYIAVWNSGIVVIDLKSYEVLHKFSYERKHQECVAISPGGQSYELSFCENGKLLFIQNGINVDCWDWRKGNLVETKKGDIWSLENAQYMLVPDGIDMAVKSVVDGKLIKRFPVKLDKYTPHPNGKSWVGWSGKNTLYQLM</sequence>
<dbReference type="RefSeq" id="WP_151970676.1">
    <property type="nucleotide sequence ID" value="NZ_AP019860.1"/>
</dbReference>
<organism evidence="3 4">
    <name type="scientific">Uabimicrobium amorphum</name>
    <dbReference type="NCBI Taxonomy" id="2596890"/>
    <lineage>
        <taxon>Bacteria</taxon>
        <taxon>Pseudomonadati</taxon>
        <taxon>Planctomycetota</taxon>
        <taxon>Candidatus Uabimicrobiia</taxon>
        <taxon>Candidatus Uabimicrobiales</taxon>
        <taxon>Candidatus Uabimicrobiaceae</taxon>
        <taxon>Candidatus Uabimicrobium</taxon>
    </lineage>
</organism>
<dbReference type="InterPro" id="IPR015943">
    <property type="entry name" value="WD40/YVTN_repeat-like_dom_sf"/>
</dbReference>
<keyword evidence="4" id="KW-1185">Reference proteome</keyword>
<dbReference type="EMBL" id="AP019860">
    <property type="protein sequence ID" value="BBM86629.1"/>
    <property type="molecule type" value="Genomic_DNA"/>
</dbReference>
<evidence type="ECO:0000313" key="3">
    <source>
        <dbReference type="EMBL" id="BBM86629.1"/>
    </source>
</evidence>
<dbReference type="PANTHER" id="PTHR44006">
    <property type="entry name" value="U5 SMALL NUCLEAR RIBONUCLEOPROTEIN 40 KDA PROTEIN"/>
    <property type="match status" value="1"/>
</dbReference>
<evidence type="ECO:0008006" key="5">
    <source>
        <dbReference type="Google" id="ProtNLM"/>
    </source>
</evidence>
<gene>
    <name evidence="3" type="ORF">UABAM_05015</name>
</gene>
<evidence type="ECO:0000256" key="1">
    <source>
        <dbReference type="ARBA" id="ARBA00022574"/>
    </source>
</evidence>
<dbReference type="SUPFAM" id="SSF50969">
    <property type="entry name" value="YVTN repeat-like/Quinoprotein amine dehydrogenase"/>
    <property type="match status" value="1"/>
</dbReference>
<keyword evidence="1" id="KW-0853">WD repeat</keyword>
<evidence type="ECO:0000313" key="4">
    <source>
        <dbReference type="Proteomes" id="UP000326354"/>
    </source>
</evidence>
<dbReference type="Gene3D" id="2.130.10.10">
    <property type="entry name" value="YVTN repeat-like/Quinoprotein amine dehydrogenase"/>
    <property type="match status" value="3"/>
</dbReference>
<reference evidence="3 4" key="1">
    <citation type="submission" date="2019-08" db="EMBL/GenBank/DDBJ databases">
        <title>Complete genome sequence of Candidatus Uab amorphum.</title>
        <authorList>
            <person name="Shiratori T."/>
            <person name="Suzuki S."/>
            <person name="Kakizawa Y."/>
            <person name="Ishida K."/>
        </authorList>
    </citation>
    <scope>NUCLEOTIDE SEQUENCE [LARGE SCALE GENOMIC DNA]</scope>
    <source>
        <strain evidence="3 4">SRT547</strain>
    </source>
</reference>
<dbReference type="SMART" id="SM00320">
    <property type="entry name" value="WD40"/>
    <property type="match status" value="4"/>
</dbReference>
<dbReference type="KEGG" id="uam:UABAM_05015"/>
<dbReference type="InterPro" id="IPR001680">
    <property type="entry name" value="WD40_rpt"/>
</dbReference>
<dbReference type="GO" id="GO:0003723">
    <property type="term" value="F:RNA binding"/>
    <property type="evidence" value="ECO:0007669"/>
    <property type="project" value="TreeGrafter"/>
</dbReference>
<proteinExistence type="predicted"/>
<dbReference type="PANTHER" id="PTHR44006:SF1">
    <property type="entry name" value="U5 SMALL NUCLEAR RIBONUCLEOPROTEIN 40 KDA PROTEIN"/>
    <property type="match status" value="1"/>
</dbReference>
<evidence type="ECO:0000256" key="2">
    <source>
        <dbReference type="ARBA" id="ARBA00022737"/>
    </source>
</evidence>
<dbReference type="InterPro" id="IPR011044">
    <property type="entry name" value="Quino_amine_DH_bsu"/>
</dbReference>
<protein>
    <recommendedName>
        <fullName evidence="5">Anaphase-promoting complex subunit 4 WD40 domain-containing protein</fullName>
    </recommendedName>
</protein>